<dbReference type="GO" id="GO:0004106">
    <property type="term" value="F:chorismate mutase activity"/>
    <property type="evidence" value="ECO:0007669"/>
    <property type="project" value="UniProtKB-EC"/>
</dbReference>
<evidence type="ECO:0000256" key="2">
    <source>
        <dbReference type="ARBA" id="ARBA00023235"/>
    </source>
</evidence>
<dbReference type="GO" id="GO:0046417">
    <property type="term" value="P:chorismate metabolic process"/>
    <property type="evidence" value="ECO:0007669"/>
    <property type="project" value="InterPro"/>
</dbReference>
<evidence type="ECO:0000256" key="1">
    <source>
        <dbReference type="ARBA" id="ARBA00012404"/>
    </source>
</evidence>
<dbReference type="GO" id="GO:0009697">
    <property type="term" value="P:salicylic acid biosynthetic process"/>
    <property type="evidence" value="ECO:0007669"/>
    <property type="project" value="TreeGrafter"/>
</dbReference>
<keyword evidence="2" id="KW-0413">Isomerase</keyword>
<dbReference type="Pfam" id="PF01817">
    <property type="entry name" value="CM_2"/>
    <property type="match status" value="1"/>
</dbReference>
<gene>
    <name evidence="4" type="ORF">CD943_00965</name>
</gene>
<evidence type="ECO:0000259" key="3">
    <source>
        <dbReference type="PROSITE" id="PS51168"/>
    </source>
</evidence>
<dbReference type="PROSITE" id="PS51168">
    <property type="entry name" value="CHORISMATE_MUT_2"/>
    <property type="match status" value="1"/>
</dbReference>
<dbReference type="InterPro" id="IPR051331">
    <property type="entry name" value="Chorismate_mutase-related"/>
</dbReference>
<proteinExistence type="predicted"/>
<evidence type="ECO:0000313" key="5">
    <source>
        <dbReference type="Proteomes" id="UP000197024"/>
    </source>
</evidence>
<dbReference type="InterPro" id="IPR002701">
    <property type="entry name" value="CM_II_prokaryot"/>
</dbReference>
<dbReference type="AlphaFoldDB" id="A0A1Z3LTP3"/>
<dbReference type="SMART" id="SM00830">
    <property type="entry name" value="CM_2"/>
    <property type="match status" value="1"/>
</dbReference>
<dbReference type="SUPFAM" id="SSF48600">
    <property type="entry name" value="Chorismate mutase II"/>
    <property type="match status" value="1"/>
</dbReference>
<dbReference type="PANTHER" id="PTHR38041:SF1">
    <property type="entry name" value="CHORISMATE MUTASE"/>
    <property type="match status" value="1"/>
</dbReference>
<accession>A0A1Z3LTP3</accession>
<sequence>MEMERALLRSRIDVIDERIIWLLAARQRLTDAMAAFKTADAVRDDQRIAAVLSHMRSQADVLGLCPEAVERIWGLLMEVSAGRQERRLQAGGG</sequence>
<evidence type="ECO:0000313" key="4">
    <source>
        <dbReference type="EMBL" id="ASD25588.1"/>
    </source>
</evidence>
<dbReference type="EMBL" id="CP021995">
    <property type="protein sequence ID" value="ASD25588.1"/>
    <property type="molecule type" value="Genomic_DNA"/>
</dbReference>
<feature type="domain" description="Chorismate mutase" evidence="3">
    <location>
        <begin position="1"/>
        <end position="88"/>
    </location>
</feature>
<dbReference type="Proteomes" id="UP000197024">
    <property type="component" value="Chromosome"/>
</dbReference>
<dbReference type="RefSeq" id="WP_088409810.1">
    <property type="nucleotide sequence ID" value="NZ_CP021995.1"/>
</dbReference>
<organism evidence="4 5">
    <name type="scientific">Brevundimonas diminuta</name>
    <name type="common">Pseudomonas diminuta</name>
    <dbReference type="NCBI Taxonomy" id="293"/>
    <lineage>
        <taxon>Bacteria</taxon>
        <taxon>Pseudomonadati</taxon>
        <taxon>Pseudomonadota</taxon>
        <taxon>Alphaproteobacteria</taxon>
        <taxon>Caulobacterales</taxon>
        <taxon>Caulobacteraceae</taxon>
        <taxon>Brevundimonas</taxon>
    </lineage>
</organism>
<reference evidence="4 5" key="1">
    <citation type="submission" date="2017-06" db="EMBL/GenBank/DDBJ databases">
        <title>Biodegradation of gentamicin by bacterial consortia AMQD4 in synthetic medium and raw gentamicin sewage.</title>
        <authorList>
            <person name="Chang H."/>
            <person name="Feng Y."/>
            <person name="Li Z."/>
            <person name="Xue J."/>
            <person name="Cheng D."/>
        </authorList>
    </citation>
    <scope>NUCLEOTIDE SEQUENCE [LARGE SCALE GENOMIC DNA]</scope>
    <source>
        <strain evidence="4 5">BZC3</strain>
    </source>
</reference>
<dbReference type="InterPro" id="IPR036263">
    <property type="entry name" value="Chorismate_II_sf"/>
</dbReference>
<dbReference type="Gene3D" id="1.20.59.10">
    <property type="entry name" value="Chorismate mutase"/>
    <property type="match status" value="1"/>
</dbReference>
<name>A0A1Z3LTP3_BREDI</name>
<reference evidence="4 5" key="2">
    <citation type="submission" date="2017-06" db="EMBL/GenBank/DDBJ databases">
        <authorList>
            <person name="Kim H.J."/>
            <person name="Triplett B.A."/>
        </authorList>
    </citation>
    <scope>NUCLEOTIDE SEQUENCE [LARGE SCALE GENOMIC DNA]</scope>
    <source>
        <strain evidence="4 5">BZC3</strain>
    </source>
</reference>
<dbReference type="EC" id="5.4.99.5" evidence="1"/>
<protein>
    <recommendedName>
        <fullName evidence="1">chorismate mutase</fullName>
        <ecNumber evidence="1">5.4.99.5</ecNumber>
    </recommendedName>
</protein>
<dbReference type="PANTHER" id="PTHR38041">
    <property type="entry name" value="CHORISMATE MUTASE"/>
    <property type="match status" value="1"/>
</dbReference>
<dbReference type="InterPro" id="IPR036979">
    <property type="entry name" value="CM_dom_sf"/>
</dbReference>